<sequence length="148" mass="16678">MKRKYEKLLADCESEKTEISMDVSSSQGVRAVKTRERSGKAVDSSETTQIDLENSPLNFESFGFANPSQKDDLKRIKGVGPFIEEKLNTIGIYTFEQISRFSPEDIQTVTELIAFFPGRIERDDWKGQAGILKKGGDTDFSKRLSTDK</sequence>
<accession>A0ABR7Q8X6</accession>
<dbReference type="EMBL" id="JACGWS010000005">
    <property type="protein sequence ID" value="MBC8754948.1"/>
    <property type="molecule type" value="Genomic_DNA"/>
</dbReference>
<evidence type="ECO:0000313" key="1">
    <source>
        <dbReference type="EMBL" id="MBC8754948.1"/>
    </source>
</evidence>
<dbReference type="RefSeq" id="WP_187561998.1">
    <property type="nucleotide sequence ID" value="NZ_JACGWS010000005.1"/>
</dbReference>
<reference evidence="1 2" key="1">
    <citation type="submission" date="2020-07" db="EMBL/GenBank/DDBJ databases">
        <title>Description of Kordia aestuariivivens sp. nov., isolated from a tidal flat.</title>
        <authorList>
            <person name="Park S."/>
            <person name="Yoon J.-H."/>
        </authorList>
    </citation>
    <scope>NUCLEOTIDE SEQUENCE [LARGE SCALE GENOMIC DNA]</scope>
    <source>
        <strain evidence="1 2">YSTF-M3</strain>
    </source>
</reference>
<protein>
    <submittedName>
        <fullName evidence="1">Uncharacterized protein</fullName>
    </submittedName>
</protein>
<keyword evidence="2" id="KW-1185">Reference proteome</keyword>
<gene>
    <name evidence="1" type="ORF">H2O64_09720</name>
</gene>
<evidence type="ECO:0000313" key="2">
    <source>
        <dbReference type="Proteomes" id="UP000619238"/>
    </source>
</evidence>
<proteinExistence type="predicted"/>
<comment type="caution">
    <text evidence="1">The sequence shown here is derived from an EMBL/GenBank/DDBJ whole genome shotgun (WGS) entry which is preliminary data.</text>
</comment>
<dbReference type="Gene3D" id="1.10.150.20">
    <property type="entry name" value="5' to 3' exonuclease, C-terminal subdomain"/>
    <property type="match status" value="1"/>
</dbReference>
<organism evidence="1 2">
    <name type="scientific">Kordia aestuariivivens</name>
    <dbReference type="NCBI Taxonomy" id="2759037"/>
    <lineage>
        <taxon>Bacteria</taxon>
        <taxon>Pseudomonadati</taxon>
        <taxon>Bacteroidota</taxon>
        <taxon>Flavobacteriia</taxon>
        <taxon>Flavobacteriales</taxon>
        <taxon>Flavobacteriaceae</taxon>
        <taxon>Kordia</taxon>
    </lineage>
</organism>
<name>A0ABR7Q8X6_9FLAO</name>
<dbReference type="Proteomes" id="UP000619238">
    <property type="component" value="Unassembled WGS sequence"/>
</dbReference>